<dbReference type="AlphaFoldDB" id="A0A2V1JYQ3"/>
<comment type="caution">
    <text evidence="2">The sequence shown here is derived from an EMBL/GenBank/DDBJ whole genome shotgun (WGS) entry which is preliminary data.</text>
</comment>
<keyword evidence="3" id="KW-1185">Reference proteome</keyword>
<name>A0A2V1JYQ3_9BURK</name>
<organism evidence="2 3">
    <name type="scientific">Corticimicrobacter populi</name>
    <dbReference type="NCBI Taxonomy" id="2175229"/>
    <lineage>
        <taxon>Bacteria</taxon>
        <taxon>Pseudomonadati</taxon>
        <taxon>Pseudomonadota</taxon>
        <taxon>Betaproteobacteria</taxon>
        <taxon>Burkholderiales</taxon>
        <taxon>Alcaligenaceae</taxon>
        <taxon>Corticimicrobacter</taxon>
    </lineage>
</organism>
<dbReference type="Pfam" id="PF08878">
    <property type="entry name" value="HamA"/>
    <property type="match status" value="1"/>
</dbReference>
<feature type="domain" description="Anti-bacteriophage protein A/HamA C-terminal" evidence="1">
    <location>
        <begin position="28"/>
        <end position="288"/>
    </location>
</feature>
<protein>
    <recommendedName>
        <fullName evidence="1">Anti-bacteriophage protein A/HamA C-terminal domain-containing protein</fullName>
    </recommendedName>
</protein>
<evidence type="ECO:0000259" key="1">
    <source>
        <dbReference type="Pfam" id="PF08878"/>
    </source>
</evidence>
<evidence type="ECO:0000313" key="3">
    <source>
        <dbReference type="Proteomes" id="UP000245212"/>
    </source>
</evidence>
<proteinExistence type="predicted"/>
<accession>A0A2V1JYQ3</accession>
<evidence type="ECO:0000313" key="2">
    <source>
        <dbReference type="EMBL" id="PWF24024.1"/>
    </source>
</evidence>
<dbReference type="EMBL" id="QETA01000002">
    <property type="protein sequence ID" value="PWF24024.1"/>
    <property type="molecule type" value="Genomic_DNA"/>
</dbReference>
<gene>
    <name evidence="2" type="ORF">DD235_06795</name>
</gene>
<sequence>MYEQEESNSVKAYSNLPERLLACLYDSKDAHGGTALYCAGFELQEWRCDAFATHIMEWIADYALAEEELNVSHANMYVRLQQAAVRIYTSDNYKKRGEVGELALHAICRDFFGTVPFAPRVHYLTASNDVVKSFDMVHVRYLDGDAFELWLGEAKFYKNSDEAIASAIESVNAHIDAGFLKSEKLLLGPQISRNIPQYEEIRALFSQNASIDKLFETAVFPVCIAADSPAVAGHKSHDAQYVVTARQELEKLNTKLKASGLLEKIRVMLIYVPLGSKEALAAAFDKRLKGLQA</sequence>
<dbReference type="InterPro" id="IPR014976">
    <property type="entry name" value="AbpA_HamA_C"/>
</dbReference>
<reference evidence="3" key="1">
    <citation type="submission" date="2018-05" db="EMBL/GenBank/DDBJ databases">
        <authorList>
            <person name="Li Y."/>
        </authorList>
    </citation>
    <scope>NUCLEOTIDE SEQUENCE [LARGE SCALE GENOMIC DNA]</scope>
    <source>
        <strain evidence="3">3d-2-2</strain>
    </source>
</reference>
<dbReference type="Proteomes" id="UP000245212">
    <property type="component" value="Unassembled WGS sequence"/>
</dbReference>